<comment type="caution">
    <text evidence="3">The sequence shown here is derived from an EMBL/GenBank/DDBJ whole genome shotgun (WGS) entry which is preliminary data.</text>
</comment>
<evidence type="ECO:0000313" key="3">
    <source>
        <dbReference type="EMBL" id="TDF97224.1"/>
    </source>
</evidence>
<protein>
    <submittedName>
        <fullName evidence="3">Gfo/Idh/MocA family oxidoreductase</fullName>
    </submittedName>
</protein>
<accession>A0A4V2ZTI1</accession>
<dbReference type="Gene3D" id="3.30.360.10">
    <property type="entry name" value="Dihydrodipicolinate Reductase, domain 2"/>
    <property type="match status" value="1"/>
</dbReference>
<reference evidence="3 4" key="1">
    <citation type="submission" date="2019-03" db="EMBL/GenBank/DDBJ databases">
        <title>This is whole genome sequence of Paenibacillus sp MS74 strain.</title>
        <authorList>
            <person name="Trinh H.N."/>
        </authorList>
    </citation>
    <scope>NUCLEOTIDE SEQUENCE [LARGE SCALE GENOMIC DNA]</scope>
    <source>
        <strain evidence="3 4">MS74</strain>
    </source>
</reference>
<dbReference type="Pfam" id="PF22725">
    <property type="entry name" value="GFO_IDH_MocA_C3"/>
    <property type="match status" value="1"/>
</dbReference>
<gene>
    <name evidence="3" type="ORF">E1757_15475</name>
</gene>
<dbReference type="SUPFAM" id="SSF51735">
    <property type="entry name" value="NAD(P)-binding Rossmann-fold domains"/>
    <property type="match status" value="1"/>
</dbReference>
<feature type="domain" description="Gfo/Idh/MocA-like oxidoreductase N-terminal" evidence="1">
    <location>
        <begin position="18"/>
        <end position="121"/>
    </location>
</feature>
<name>A0A4V2ZTI1_9BACL</name>
<dbReference type="PANTHER" id="PTHR43377">
    <property type="entry name" value="BILIVERDIN REDUCTASE A"/>
    <property type="match status" value="1"/>
</dbReference>
<dbReference type="PANTHER" id="PTHR43377:SF1">
    <property type="entry name" value="BILIVERDIN REDUCTASE A"/>
    <property type="match status" value="1"/>
</dbReference>
<dbReference type="Gene3D" id="3.40.50.720">
    <property type="entry name" value="NAD(P)-binding Rossmann-like Domain"/>
    <property type="match status" value="1"/>
</dbReference>
<dbReference type="EMBL" id="SMRT01000006">
    <property type="protein sequence ID" value="TDF97224.1"/>
    <property type="molecule type" value="Genomic_DNA"/>
</dbReference>
<feature type="domain" description="GFO/IDH/MocA-like oxidoreductase" evidence="2">
    <location>
        <begin position="131"/>
        <end position="252"/>
    </location>
</feature>
<dbReference type="InterPro" id="IPR055170">
    <property type="entry name" value="GFO_IDH_MocA-like_dom"/>
</dbReference>
<dbReference type="OrthoDB" id="9815825at2"/>
<proteinExistence type="predicted"/>
<keyword evidence="4" id="KW-1185">Reference proteome</keyword>
<evidence type="ECO:0000259" key="2">
    <source>
        <dbReference type="Pfam" id="PF22725"/>
    </source>
</evidence>
<dbReference type="InterPro" id="IPR036291">
    <property type="entry name" value="NAD(P)-bd_dom_sf"/>
</dbReference>
<evidence type="ECO:0000259" key="1">
    <source>
        <dbReference type="Pfam" id="PF01408"/>
    </source>
</evidence>
<evidence type="ECO:0000313" key="4">
    <source>
        <dbReference type="Proteomes" id="UP000295636"/>
    </source>
</evidence>
<organism evidence="3 4">
    <name type="scientific">Paenibacillus piri</name>
    <dbReference type="NCBI Taxonomy" id="2547395"/>
    <lineage>
        <taxon>Bacteria</taxon>
        <taxon>Bacillati</taxon>
        <taxon>Bacillota</taxon>
        <taxon>Bacilli</taxon>
        <taxon>Bacillales</taxon>
        <taxon>Paenibacillaceae</taxon>
        <taxon>Paenibacillus</taxon>
    </lineage>
</organism>
<dbReference type="Proteomes" id="UP000295636">
    <property type="component" value="Unassembled WGS sequence"/>
</dbReference>
<dbReference type="RefSeq" id="WP_133229584.1">
    <property type="nucleotide sequence ID" value="NZ_SMRT01000006.1"/>
</dbReference>
<sequence>MRKIKVGLISFAHLHAVSYLQALIGHPEVELVGIADENRERVEPYIRQYQIPYTSDYRKLLAGDADVVIISSENSRHAEMTIEAARHKKHVLCEKPLGIAKEEMRRMIDACKQNGVQLMTSFPNRYIPMIVAAKQAIDQGEIGRVIAVKATNKGEMIGGWFNDRSLSGGGALIDHTVHVMDLLNWILRSRAVEVYAESGSLFHDADIDDAGMVHVKYENGVIVALDASWSRTRAFPYKRDLTMEIVGTDGVISIDYFAQINEVYSEAAGHAEWSYWGDNKDQLLINDLIRCIRENRPVAITGEDGYNSTMIALAAYESIRLKRPVSLIDYKMEKDG</sequence>
<dbReference type="SUPFAM" id="SSF55347">
    <property type="entry name" value="Glyceraldehyde-3-phosphate dehydrogenase-like, C-terminal domain"/>
    <property type="match status" value="1"/>
</dbReference>
<dbReference type="InterPro" id="IPR051450">
    <property type="entry name" value="Gfo/Idh/MocA_Oxidoreductases"/>
</dbReference>
<dbReference type="InterPro" id="IPR000683">
    <property type="entry name" value="Gfo/Idh/MocA-like_OxRdtase_N"/>
</dbReference>
<dbReference type="Pfam" id="PF01408">
    <property type="entry name" value="GFO_IDH_MocA"/>
    <property type="match status" value="1"/>
</dbReference>
<dbReference type="GO" id="GO:0000166">
    <property type="term" value="F:nucleotide binding"/>
    <property type="evidence" value="ECO:0007669"/>
    <property type="project" value="InterPro"/>
</dbReference>
<dbReference type="AlphaFoldDB" id="A0A4V2ZTI1"/>